<sequence>MRMMKMRSDIESESNKVDTLSLTPALRKTKMFVMLAIIPNRRTNGQAGCNTLADQKNNLAKAVSLSRTHKAKEKRRRKVQTAGVDWRREIEAVDTPNLVKATTHHTITRLYAEQGGI</sequence>
<keyword evidence="2" id="KW-1185">Reference proteome</keyword>
<evidence type="ECO:0000313" key="1">
    <source>
        <dbReference type="EMBL" id="GFR85903.1"/>
    </source>
</evidence>
<dbReference type="EMBL" id="BMAT01005040">
    <property type="protein sequence ID" value="GFR85903.1"/>
    <property type="molecule type" value="Genomic_DNA"/>
</dbReference>
<dbReference type="AlphaFoldDB" id="A0AAV4GK61"/>
<organism evidence="1 2">
    <name type="scientific">Elysia marginata</name>
    <dbReference type="NCBI Taxonomy" id="1093978"/>
    <lineage>
        <taxon>Eukaryota</taxon>
        <taxon>Metazoa</taxon>
        <taxon>Spiralia</taxon>
        <taxon>Lophotrochozoa</taxon>
        <taxon>Mollusca</taxon>
        <taxon>Gastropoda</taxon>
        <taxon>Heterobranchia</taxon>
        <taxon>Euthyneura</taxon>
        <taxon>Panpulmonata</taxon>
        <taxon>Sacoglossa</taxon>
        <taxon>Placobranchoidea</taxon>
        <taxon>Plakobranchidae</taxon>
        <taxon>Elysia</taxon>
    </lineage>
</organism>
<dbReference type="Proteomes" id="UP000762676">
    <property type="component" value="Unassembled WGS sequence"/>
</dbReference>
<evidence type="ECO:0000313" key="2">
    <source>
        <dbReference type="Proteomes" id="UP000762676"/>
    </source>
</evidence>
<gene>
    <name evidence="1" type="ORF">ElyMa_002452800</name>
</gene>
<protein>
    <submittedName>
        <fullName evidence="1">Uncharacterized protein</fullName>
    </submittedName>
</protein>
<accession>A0AAV4GK61</accession>
<comment type="caution">
    <text evidence="1">The sequence shown here is derived from an EMBL/GenBank/DDBJ whole genome shotgun (WGS) entry which is preliminary data.</text>
</comment>
<reference evidence="1 2" key="1">
    <citation type="journal article" date="2021" name="Elife">
        <title>Chloroplast acquisition without the gene transfer in kleptoplastic sea slugs, Plakobranchus ocellatus.</title>
        <authorList>
            <person name="Maeda T."/>
            <person name="Takahashi S."/>
            <person name="Yoshida T."/>
            <person name="Shimamura S."/>
            <person name="Takaki Y."/>
            <person name="Nagai Y."/>
            <person name="Toyoda A."/>
            <person name="Suzuki Y."/>
            <person name="Arimoto A."/>
            <person name="Ishii H."/>
            <person name="Satoh N."/>
            <person name="Nishiyama T."/>
            <person name="Hasebe M."/>
            <person name="Maruyama T."/>
            <person name="Minagawa J."/>
            <person name="Obokata J."/>
            <person name="Shigenobu S."/>
        </authorList>
    </citation>
    <scope>NUCLEOTIDE SEQUENCE [LARGE SCALE GENOMIC DNA]</scope>
</reference>
<name>A0AAV4GK61_9GAST</name>
<proteinExistence type="predicted"/>